<reference evidence="2 3" key="1">
    <citation type="submission" date="2012-06" db="EMBL/GenBank/DDBJ databases">
        <title>Finished chromosome of genome of Microcoleus sp. PCC 7113.</title>
        <authorList>
            <consortium name="US DOE Joint Genome Institute"/>
            <person name="Gugger M."/>
            <person name="Coursin T."/>
            <person name="Rippka R."/>
            <person name="Tandeau De Marsac N."/>
            <person name="Huntemann M."/>
            <person name="Wei C.-L."/>
            <person name="Han J."/>
            <person name="Detter J.C."/>
            <person name="Han C."/>
            <person name="Tapia R."/>
            <person name="Chen A."/>
            <person name="Kyrpides N."/>
            <person name="Mavromatis K."/>
            <person name="Markowitz V."/>
            <person name="Szeto E."/>
            <person name="Ivanova N."/>
            <person name="Pagani I."/>
            <person name="Pati A."/>
            <person name="Goodwin L."/>
            <person name="Nordberg H.P."/>
            <person name="Cantor M.N."/>
            <person name="Hua S.X."/>
            <person name="Woyke T."/>
            <person name="Kerfeld C.A."/>
        </authorList>
    </citation>
    <scope>NUCLEOTIDE SEQUENCE [LARGE SCALE GENOMIC DNA]</scope>
    <source>
        <strain evidence="2 3">PCC 7113</strain>
    </source>
</reference>
<dbReference type="EMBL" id="CP003630">
    <property type="protein sequence ID" value="AFZ19820.1"/>
    <property type="molecule type" value="Genomic_DNA"/>
</dbReference>
<protein>
    <submittedName>
        <fullName evidence="2">Major Facilitator Superfamily transporter</fullName>
    </submittedName>
</protein>
<feature type="transmembrane region" description="Helical" evidence="1">
    <location>
        <begin position="61"/>
        <end position="81"/>
    </location>
</feature>
<feature type="transmembrane region" description="Helical" evidence="1">
    <location>
        <begin position="170"/>
        <end position="188"/>
    </location>
</feature>
<feature type="transmembrane region" description="Helical" evidence="1">
    <location>
        <begin position="237"/>
        <end position="256"/>
    </location>
</feature>
<proteinExistence type="predicted"/>
<dbReference type="KEGG" id="mic:Mic7113_4118"/>
<name>K9WHC5_9CYAN</name>
<feature type="transmembrane region" description="Helical" evidence="1">
    <location>
        <begin position="21"/>
        <end position="41"/>
    </location>
</feature>
<evidence type="ECO:0000313" key="2">
    <source>
        <dbReference type="EMBL" id="AFZ19820.1"/>
    </source>
</evidence>
<evidence type="ECO:0000313" key="3">
    <source>
        <dbReference type="Proteomes" id="UP000010471"/>
    </source>
</evidence>
<dbReference type="InterPro" id="IPR036259">
    <property type="entry name" value="MFS_trans_sf"/>
</dbReference>
<sequence>MMKNQRFERDTTQSDSHLNPKVICLSAISLAVILGISHGVADAAAGFLLGSLPRTMSLEQASWLIILYNILGFGYQPLAGILTDHLKRPRESVLLGLFLLLLALVVAGWQSQLAVVLAGMGSAAFHVGGGSLALSATPNRTTGPGFFAAPGAVGLAVGGVLGLTGYSVTVPLVLLLGVMIGVIALINLPRSPHSNPKFQIPNSKSDDWVMLVLLVAIALISTVWTSFQFVLQTHLHFILALAVAAAIAKVFGAILAQRWGWRRWIAGTFTVATLLLLLGGQNPLTLLLSLALLQSSIPITLAATAQMMPQQPATAAGLALGLAIIIGGIPVIGGWSTLVGTPTLSALVVTVTAVSLHWVFKSITLNTPSW</sequence>
<dbReference type="InterPro" id="IPR011701">
    <property type="entry name" value="MFS"/>
</dbReference>
<dbReference type="Gene3D" id="1.20.1250.20">
    <property type="entry name" value="MFS general substrate transporter like domains"/>
    <property type="match status" value="1"/>
</dbReference>
<dbReference type="Proteomes" id="UP000010471">
    <property type="component" value="Chromosome"/>
</dbReference>
<feature type="transmembrane region" description="Helical" evidence="1">
    <location>
        <begin position="208"/>
        <end position="231"/>
    </location>
</feature>
<dbReference type="HOGENOM" id="CLU_063655_0_0_3"/>
<keyword evidence="1" id="KW-0472">Membrane</keyword>
<dbReference type="GO" id="GO:0022857">
    <property type="term" value="F:transmembrane transporter activity"/>
    <property type="evidence" value="ECO:0007669"/>
    <property type="project" value="InterPro"/>
</dbReference>
<evidence type="ECO:0000256" key="1">
    <source>
        <dbReference type="SAM" id="Phobius"/>
    </source>
</evidence>
<accession>K9WHC5</accession>
<feature type="transmembrane region" description="Helical" evidence="1">
    <location>
        <begin position="317"/>
        <end position="338"/>
    </location>
</feature>
<dbReference type="Pfam" id="PF07690">
    <property type="entry name" value="MFS_1"/>
    <property type="match status" value="1"/>
</dbReference>
<dbReference type="RefSeq" id="WP_015183956.1">
    <property type="nucleotide sequence ID" value="NC_019738.1"/>
</dbReference>
<dbReference type="AlphaFoldDB" id="K9WHC5"/>
<dbReference type="SUPFAM" id="SSF103473">
    <property type="entry name" value="MFS general substrate transporter"/>
    <property type="match status" value="1"/>
</dbReference>
<keyword evidence="1" id="KW-0812">Transmembrane</keyword>
<keyword evidence="3" id="KW-1185">Reference proteome</keyword>
<keyword evidence="1" id="KW-1133">Transmembrane helix</keyword>
<organism evidence="2 3">
    <name type="scientific">Allocoleopsis franciscana PCC 7113</name>
    <dbReference type="NCBI Taxonomy" id="1173027"/>
    <lineage>
        <taxon>Bacteria</taxon>
        <taxon>Bacillati</taxon>
        <taxon>Cyanobacteriota</taxon>
        <taxon>Cyanophyceae</taxon>
        <taxon>Coleofasciculales</taxon>
        <taxon>Coleofasciculaceae</taxon>
        <taxon>Allocoleopsis</taxon>
        <taxon>Allocoleopsis franciscana</taxon>
    </lineage>
</organism>
<feature type="transmembrane region" description="Helical" evidence="1">
    <location>
        <begin position="344"/>
        <end position="360"/>
    </location>
</feature>
<feature type="transmembrane region" description="Helical" evidence="1">
    <location>
        <begin position="93"/>
        <end position="109"/>
    </location>
</feature>
<gene>
    <name evidence="2" type="ORF">Mic7113_4118</name>
</gene>
<feature type="transmembrane region" description="Helical" evidence="1">
    <location>
        <begin position="146"/>
        <end position="164"/>
    </location>
</feature>
<dbReference type="eggNOG" id="COG2271">
    <property type="taxonomic scope" value="Bacteria"/>
</dbReference>